<comment type="subcellular location">
    <subcellularLocation>
        <location evidence="1">Cell outer membrane</location>
    </subcellularLocation>
</comment>
<evidence type="ECO:0000256" key="1">
    <source>
        <dbReference type="ARBA" id="ARBA00004442"/>
    </source>
</evidence>
<reference evidence="8" key="1">
    <citation type="submission" date="2016-11" db="EMBL/GenBank/DDBJ databases">
        <authorList>
            <person name="Varghese N."/>
            <person name="Submissions S."/>
        </authorList>
    </citation>
    <scope>NUCLEOTIDE SEQUENCE [LARGE SCALE GENOMIC DNA]</scope>
    <source>
        <strain evidence="8">DSM 19858</strain>
    </source>
</reference>
<dbReference type="InterPro" id="IPR006665">
    <property type="entry name" value="OmpA-like"/>
</dbReference>
<evidence type="ECO:0000256" key="3">
    <source>
        <dbReference type="ARBA" id="ARBA00023237"/>
    </source>
</evidence>
<sequence length="447" mass="49433">MKRIMYVLQLSFTLLFVFISAPEANGQLLKKLGKAAERAAERTVERRVEKETSEKTDQALDSIFEPGSKGSGKKKKTVSKSKSPQPSSPENNGSGVGNKDQVSQSQNGTAPIGIYSKFDFVPGDEPLFLDDFSNDFVGDFPSRWNTNGSGELVTVEGETNKWLKILPGYDMAYIPDISPLPDEFTLEFDVIAIGLDDKTSSQSNFGIVVSDNNTFEQSANMGMVEYSFCQFIDPGVIVENRIASKRVIRNDVKANIRDVVKEKHHISVAVNKERFRFWINEKKYIDVPRLLPSNVQMQGIKFTLRGTDTTKESILIGNVKVAKGGVDLRRKLLADGRISTTGILFDSGSAQIQPQSMGIIRQIYQVLQQDDSINLKIVGHTDADGDDAKNLELSKNRAEAVKNALVSIYKVSPNRLTTEGKGETQPVGDNATTDGKALNRRVEFIKL</sequence>
<dbReference type="PANTHER" id="PTHR30329">
    <property type="entry name" value="STATOR ELEMENT OF FLAGELLAR MOTOR COMPLEX"/>
    <property type="match status" value="1"/>
</dbReference>
<feature type="region of interest" description="Disordered" evidence="5">
    <location>
        <begin position="41"/>
        <end position="108"/>
    </location>
</feature>
<dbReference type="SUPFAM" id="SSF103088">
    <property type="entry name" value="OmpA-like"/>
    <property type="match status" value="1"/>
</dbReference>
<dbReference type="RefSeq" id="WP_072995533.1">
    <property type="nucleotide sequence ID" value="NZ_FQYU01000013.1"/>
</dbReference>
<dbReference type="STRING" id="192903.SAMN04488513_11370"/>
<keyword evidence="3" id="KW-0998">Cell outer membrane</keyword>
<dbReference type="CDD" id="cd07185">
    <property type="entry name" value="OmpA_C-like"/>
    <property type="match status" value="1"/>
</dbReference>
<dbReference type="PRINTS" id="PR01021">
    <property type="entry name" value="OMPADOMAIN"/>
</dbReference>
<evidence type="ECO:0000256" key="5">
    <source>
        <dbReference type="SAM" id="MobiDB-lite"/>
    </source>
</evidence>
<proteinExistence type="predicted"/>
<gene>
    <name evidence="7" type="ORF">SAMN04488513_11370</name>
</gene>
<dbReference type="Gene3D" id="3.30.1330.60">
    <property type="entry name" value="OmpA-like domain"/>
    <property type="match status" value="1"/>
</dbReference>
<evidence type="ECO:0000256" key="4">
    <source>
        <dbReference type="PROSITE-ProRule" id="PRU00473"/>
    </source>
</evidence>
<dbReference type="InterPro" id="IPR006664">
    <property type="entry name" value="OMP_bac"/>
</dbReference>
<accession>A0A1M6NIB5</accession>
<dbReference type="AlphaFoldDB" id="A0A1M6NIB5"/>
<feature type="compositionally biased region" description="Basic and acidic residues" evidence="5">
    <location>
        <begin position="41"/>
        <end position="58"/>
    </location>
</feature>
<feature type="compositionally biased region" description="Low complexity" evidence="5">
    <location>
        <begin position="80"/>
        <end position="89"/>
    </location>
</feature>
<dbReference type="GO" id="GO:0009279">
    <property type="term" value="C:cell outer membrane"/>
    <property type="evidence" value="ECO:0007669"/>
    <property type="project" value="UniProtKB-SubCell"/>
</dbReference>
<keyword evidence="2 4" id="KW-0472">Membrane</keyword>
<dbReference type="PANTHER" id="PTHR30329:SF21">
    <property type="entry name" value="LIPOPROTEIN YIAD-RELATED"/>
    <property type="match status" value="1"/>
</dbReference>
<dbReference type="InterPro" id="IPR050330">
    <property type="entry name" value="Bact_OuterMem_StrucFunc"/>
</dbReference>
<evidence type="ECO:0000256" key="2">
    <source>
        <dbReference type="ARBA" id="ARBA00023136"/>
    </source>
</evidence>
<keyword evidence="8" id="KW-1185">Reference proteome</keyword>
<dbReference type="EMBL" id="FQYU01000013">
    <property type="protein sequence ID" value="SHJ95420.1"/>
    <property type="molecule type" value="Genomic_DNA"/>
</dbReference>
<organism evidence="7 8">
    <name type="scientific">Pseudozobellia thermophila</name>
    <dbReference type="NCBI Taxonomy" id="192903"/>
    <lineage>
        <taxon>Bacteria</taxon>
        <taxon>Pseudomonadati</taxon>
        <taxon>Bacteroidota</taxon>
        <taxon>Flavobacteriia</taxon>
        <taxon>Flavobacteriales</taxon>
        <taxon>Flavobacteriaceae</taxon>
        <taxon>Pseudozobellia</taxon>
    </lineage>
</organism>
<dbReference type="OrthoDB" id="9800869at2"/>
<evidence type="ECO:0000313" key="8">
    <source>
        <dbReference type="Proteomes" id="UP000184543"/>
    </source>
</evidence>
<dbReference type="Proteomes" id="UP000184543">
    <property type="component" value="Unassembled WGS sequence"/>
</dbReference>
<dbReference type="InterPro" id="IPR036737">
    <property type="entry name" value="OmpA-like_sf"/>
</dbReference>
<evidence type="ECO:0000259" key="6">
    <source>
        <dbReference type="PROSITE" id="PS51123"/>
    </source>
</evidence>
<feature type="domain" description="OmpA-like" evidence="6">
    <location>
        <begin position="332"/>
        <end position="447"/>
    </location>
</feature>
<dbReference type="PROSITE" id="PS51123">
    <property type="entry name" value="OMPA_2"/>
    <property type="match status" value="1"/>
</dbReference>
<protein>
    <submittedName>
        <fullName evidence="7">OmpA family protein</fullName>
    </submittedName>
</protein>
<name>A0A1M6NIB5_9FLAO</name>
<dbReference type="Pfam" id="PF00691">
    <property type="entry name" value="OmpA"/>
    <property type="match status" value="1"/>
</dbReference>
<evidence type="ECO:0000313" key="7">
    <source>
        <dbReference type="EMBL" id="SHJ95420.1"/>
    </source>
</evidence>